<proteinExistence type="predicted"/>
<evidence type="ECO:0000313" key="2">
    <source>
        <dbReference type="Proteomes" id="UP001211065"/>
    </source>
</evidence>
<accession>A0AAD5U591</accession>
<organism evidence="1 2">
    <name type="scientific">Clydaea vesicula</name>
    <dbReference type="NCBI Taxonomy" id="447962"/>
    <lineage>
        <taxon>Eukaryota</taxon>
        <taxon>Fungi</taxon>
        <taxon>Fungi incertae sedis</taxon>
        <taxon>Chytridiomycota</taxon>
        <taxon>Chytridiomycota incertae sedis</taxon>
        <taxon>Chytridiomycetes</taxon>
        <taxon>Lobulomycetales</taxon>
        <taxon>Lobulomycetaceae</taxon>
        <taxon>Clydaea</taxon>
    </lineage>
</organism>
<gene>
    <name evidence="1" type="ORF">HK099_007730</name>
</gene>
<comment type="caution">
    <text evidence="1">The sequence shown here is derived from an EMBL/GenBank/DDBJ whole genome shotgun (WGS) entry which is preliminary data.</text>
</comment>
<keyword evidence="2" id="KW-1185">Reference proteome</keyword>
<dbReference type="AlphaFoldDB" id="A0AAD5U591"/>
<dbReference type="EMBL" id="JADGJW010000078">
    <property type="protein sequence ID" value="KAJ3224865.1"/>
    <property type="molecule type" value="Genomic_DNA"/>
</dbReference>
<dbReference type="Proteomes" id="UP001211065">
    <property type="component" value="Unassembled WGS sequence"/>
</dbReference>
<protein>
    <submittedName>
        <fullName evidence="1">Uncharacterized protein</fullName>
    </submittedName>
</protein>
<feature type="non-terminal residue" evidence="1">
    <location>
        <position position="1"/>
    </location>
</feature>
<reference evidence="1" key="1">
    <citation type="submission" date="2020-05" db="EMBL/GenBank/DDBJ databases">
        <title>Phylogenomic resolution of chytrid fungi.</title>
        <authorList>
            <person name="Stajich J.E."/>
            <person name="Amses K."/>
            <person name="Simmons R."/>
            <person name="Seto K."/>
            <person name="Myers J."/>
            <person name="Bonds A."/>
            <person name="Quandt C.A."/>
            <person name="Barry K."/>
            <person name="Liu P."/>
            <person name="Grigoriev I."/>
            <person name="Longcore J.E."/>
            <person name="James T.Y."/>
        </authorList>
    </citation>
    <scope>NUCLEOTIDE SEQUENCE</scope>
    <source>
        <strain evidence="1">JEL0476</strain>
    </source>
</reference>
<name>A0AAD5U591_9FUNG</name>
<evidence type="ECO:0000313" key="1">
    <source>
        <dbReference type="EMBL" id="KAJ3224865.1"/>
    </source>
</evidence>
<sequence>MSIIKTKNGKFICIDAVEVTGDLKGELDALTDNGKLIESVIATHPFHTLSFKQFYQLYPSPKYFGTPRHLKILSEDVKWEGELLTEKSLKQFEPDLQLQIPEGTEYVDPKPSKINHLCGIFVFHPLSKTIHNNDTLMVSEKPNFLYSLYAKDGEVKFHS</sequence>